<dbReference type="Proteomes" id="UP001732700">
    <property type="component" value="Chromosome 4C"/>
</dbReference>
<keyword evidence="2" id="KW-1185">Reference proteome</keyword>
<proteinExistence type="predicted"/>
<organism evidence="1 2">
    <name type="scientific">Avena sativa</name>
    <name type="common">Oat</name>
    <dbReference type="NCBI Taxonomy" id="4498"/>
    <lineage>
        <taxon>Eukaryota</taxon>
        <taxon>Viridiplantae</taxon>
        <taxon>Streptophyta</taxon>
        <taxon>Embryophyta</taxon>
        <taxon>Tracheophyta</taxon>
        <taxon>Spermatophyta</taxon>
        <taxon>Magnoliopsida</taxon>
        <taxon>Liliopsida</taxon>
        <taxon>Poales</taxon>
        <taxon>Poaceae</taxon>
        <taxon>BOP clade</taxon>
        <taxon>Pooideae</taxon>
        <taxon>Poodae</taxon>
        <taxon>Poeae</taxon>
        <taxon>Poeae Chloroplast Group 1 (Aveneae type)</taxon>
        <taxon>Aveninae</taxon>
        <taxon>Avena</taxon>
    </lineage>
</organism>
<reference evidence="1" key="2">
    <citation type="submission" date="2025-09" db="UniProtKB">
        <authorList>
            <consortium name="EnsemblPlants"/>
        </authorList>
    </citation>
    <scope>IDENTIFICATION</scope>
</reference>
<sequence length="217" mass="23176">MRFTCQDLSELLCPYKYMYAVPSFNHAHSSASNQKPERTCHFASIHQCALPIKKIMAGCVITEECPMAVSVDRAWKVACSGEALQKACAAFIDTVEEEGDGSPGTITTLKLSAAAAANAGGSLMKTRVVVRDHAARVQRNEVLEGGKLRAQLKSQVTEVKLEAAGEGGCLATFRIEHEKLDGSEALAPEDQAGLVGAYLGMLKAVEAYLIANPAEYA</sequence>
<reference evidence="1" key="1">
    <citation type="submission" date="2021-05" db="EMBL/GenBank/DDBJ databases">
        <authorList>
            <person name="Scholz U."/>
            <person name="Mascher M."/>
            <person name="Fiebig A."/>
        </authorList>
    </citation>
    <scope>NUCLEOTIDE SEQUENCE [LARGE SCALE GENOMIC DNA]</scope>
</reference>
<dbReference type="EnsemblPlants" id="AVESA.00010b.r2.4CG1263150.1">
    <property type="protein sequence ID" value="AVESA.00010b.r2.4CG1263150.1.CDS.1"/>
    <property type="gene ID" value="AVESA.00010b.r2.4CG1263150"/>
</dbReference>
<accession>A0ACD5WPD3</accession>
<protein>
    <submittedName>
        <fullName evidence="1">Uncharacterized protein</fullName>
    </submittedName>
</protein>
<evidence type="ECO:0000313" key="1">
    <source>
        <dbReference type="EnsemblPlants" id="AVESA.00010b.r2.4CG1263150.1.CDS.1"/>
    </source>
</evidence>
<evidence type="ECO:0000313" key="2">
    <source>
        <dbReference type="Proteomes" id="UP001732700"/>
    </source>
</evidence>
<name>A0ACD5WPD3_AVESA</name>